<dbReference type="AlphaFoldDB" id="E0XQM1"/>
<dbReference type="EMBL" id="GU474844">
    <property type="protein sequence ID" value="ADI16712.1"/>
    <property type="molecule type" value="Genomic_DNA"/>
</dbReference>
<evidence type="ECO:0000313" key="1">
    <source>
        <dbReference type="EMBL" id="ADI16712.1"/>
    </source>
</evidence>
<proteinExistence type="predicted"/>
<accession>E0XQM1</accession>
<sequence>MLALLWIDTVSFCCRINRMMKKFKRFHPLFVEGMSGYDPRDPEPVVVEVVRVLREHWKTRPPSKPVVLMIQGDPRTERGIAAITPRVAKALGVQRGLIVLDEEIADYHSPNADRENVVLEVLFSEVMTWLEGYSSGTLIQVETAIAALVRAKNFDRAVLSKPPLAEYFPTFARLQEVSKIALYALCGEMTLVHTSAELVPSSVSSFYTIGIDLGLINPSDIVAFEQQ</sequence>
<organism evidence="1">
    <name type="scientific">uncultured gamma proteobacterium HF0010_05D02</name>
    <dbReference type="NCBI Taxonomy" id="710978"/>
    <lineage>
        <taxon>Bacteria</taxon>
        <taxon>Pseudomonadati</taxon>
        <taxon>Pseudomonadota</taxon>
        <taxon>Gammaproteobacteria</taxon>
        <taxon>environmental samples</taxon>
    </lineage>
</organism>
<name>E0XQM1_9GAMM</name>
<reference evidence="1" key="1">
    <citation type="journal article" date="2011" name="Environ. Microbiol.">
        <title>Time-series analyses of Monterey Bay coastal microbial picoplankton using a 'genome proxy' microarray.</title>
        <authorList>
            <person name="Rich V.I."/>
            <person name="Pham V.D."/>
            <person name="Eppley J."/>
            <person name="Shi Y."/>
            <person name="DeLong E.F."/>
        </authorList>
    </citation>
    <scope>NUCLEOTIDE SEQUENCE</scope>
</reference>
<protein>
    <submittedName>
        <fullName evidence="1">Uncharacterized protein</fullName>
    </submittedName>
</protein>